<keyword evidence="8" id="KW-1185">Reference proteome</keyword>
<evidence type="ECO:0000256" key="2">
    <source>
        <dbReference type="ARBA" id="ARBA00022630"/>
    </source>
</evidence>
<name>A0ABV7D6I4_9PROT</name>
<gene>
    <name evidence="7" type="ORF">ACFOKA_11785</name>
</gene>
<evidence type="ECO:0000256" key="1">
    <source>
        <dbReference type="ARBA" id="ARBA00009881"/>
    </source>
</evidence>
<feature type="transmembrane region" description="Helical" evidence="6">
    <location>
        <begin position="21"/>
        <end position="40"/>
    </location>
</feature>
<dbReference type="EMBL" id="JBHRSL010000010">
    <property type="protein sequence ID" value="MFC3052584.1"/>
    <property type="molecule type" value="Genomic_DNA"/>
</dbReference>
<comment type="similarity">
    <text evidence="1">Belongs to the nitronate monooxygenase family. NMO class I subfamily.</text>
</comment>
<keyword evidence="6" id="KW-1133">Transmembrane helix</keyword>
<dbReference type="EC" id="1.13.12.-" evidence="7"/>
<reference evidence="8" key="1">
    <citation type="journal article" date="2019" name="Int. J. Syst. Evol. Microbiol.">
        <title>The Global Catalogue of Microorganisms (GCM) 10K type strain sequencing project: providing services to taxonomists for standard genome sequencing and annotation.</title>
        <authorList>
            <consortium name="The Broad Institute Genomics Platform"/>
            <consortium name="The Broad Institute Genome Sequencing Center for Infectious Disease"/>
            <person name="Wu L."/>
            <person name="Ma J."/>
        </authorList>
    </citation>
    <scope>NUCLEOTIDE SEQUENCE [LARGE SCALE GENOMIC DNA]</scope>
    <source>
        <strain evidence="8">KCTC 62164</strain>
    </source>
</reference>
<keyword evidence="6" id="KW-0472">Membrane</keyword>
<evidence type="ECO:0000313" key="8">
    <source>
        <dbReference type="Proteomes" id="UP001595444"/>
    </source>
</evidence>
<dbReference type="Pfam" id="PF03060">
    <property type="entry name" value="NMO"/>
    <property type="match status" value="1"/>
</dbReference>
<keyword evidence="4 7" id="KW-0560">Oxidoreductase</keyword>
<dbReference type="Gene3D" id="3.20.20.70">
    <property type="entry name" value="Aldolase class I"/>
    <property type="match status" value="1"/>
</dbReference>
<dbReference type="PANTHER" id="PTHR42747:SF4">
    <property type="entry name" value="BLR1330 PROTEIN"/>
    <property type="match status" value="1"/>
</dbReference>
<dbReference type="InterPro" id="IPR004136">
    <property type="entry name" value="NMO"/>
</dbReference>
<comment type="caution">
    <text evidence="7">The sequence shown here is derived from an EMBL/GenBank/DDBJ whole genome shotgun (WGS) entry which is preliminary data.</text>
</comment>
<dbReference type="InterPro" id="IPR013785">
    <property type="entry name" value="Aldolase_TIM"/>
</dbReference>
<dbReference type="SUPFAM" id="SSF51412">
    <property type="entry name" value="Inosine monophosphate dehydrogenase (IMPDH)"/>
    <property type="match status" value="1"/>
</dbReference>
<protein>
    <submittedName>
        <fullName evidence="7">NAD(P)H-dependent flavin oxidoreductase</fullName>
        <ecNumber evidence="7">1.13.12.-</ecNumber>
    </submittedName>
</protein>
<dbReference type="PANTHER" id="PTHR42747">
    <property type="entry name" value="NITRONATE MONOOXYGENASE-RELATED"/>
    <property type="match status" value="1"/>
</dbReference>
<keyword evidence="5" id="KW-0503">Monooxygenase</keyword>
<dbReference type="RefSeq" id="WP_228073616.1">
    <property type="nucleotide sequence ID" value="NZ_CP061205.1"/>
</dbReference>
<organism evidence="7 8">
    <name type="scientific">Kordiimonas pumila</name>
    <dbReference type="NCBI Taxonomy" id="2161677"/>
    <lineage>
        <taxon>Bacteria</taxon>
        <taxon>Pseudomonadati</taxon>
        <taxon>Pseudomonadota</taxon>
        <taxon>Alphaproteobacteria</taxon>
        <taxon>Kordiimonadales</taxon>
        <taxon>Kordiimonadaceae</taxon>
        <taxon>Kordiimonas</taxon>
    </lineage>
</organism>
<sequence length="336" mass="35567">MKVMYMNSTDTHHISTPQDKLLTLMASMSLPVVAAPMFLVSGPDLVLAACRNGVMGSFPFPNARTLEELEAWLKTVTATLALWKKEQPEAKIAPFAANMVAHSSYDRLAAELELVAKYQPPIVITALGSPKPVVDVVHQYGGLVFADVNSVTYAEKALSAGADGLVLVTSGAGGHTGHMSPLAFVTAVRTFFDGPLIVGGSISTGAAVRAVEILGANLAYIGTSFIAANESIASSDYKDMLLAAEYEDLILTNALSGANAYYLKESLIRMGLDPNNPGSKDGPNFAGSQQKINAWRDVWSAGHGVGTVKKIEPVANIVARIEAEYKAAVARPSFLK</sequence>
<evidence type="ECO:0000256" key="5">
    <source>
        <dbReference type="ARBA" id="ARBA00023033"/>
    </source>
</evidence>
<evidence type="ECO:0000256" key="4">
    <source>
        <dbReference type="ARBA" id="ARBA00023002"/>
    </source>
</evidence>
<dbReference type="CDD" id="cd04730">
    <property type="entry name" value="NPD_like"/>
    <property type="match status" value="1"/>
</dbReference>
<dbReference type="Proteomes" id="UP001595444">
    <property type="component" value="Unassembled WGS sequence"/>
</dbReference>
<accession>A0ABV7D6I4</accession>
<keyword evidence="6" id="KW-0812">Transmembrane</keyword>
<evidence type="ECO:0000313" key="7">
    <source>
        <dbReference type="EMBL" id="MFC3052584.1"/>
    </source>
</evidence>
<evidence type="ECO:0000256" key="3">
    <source>
        <dbReference type="ARBA" id="ARBA00022643"/>
    </source>
</evidence>
<dbReference type="GO" id="GO:0016491">
    <property type="term" value="F:oxidoreductase activity"/>
    <property type="evidence" value="ECO:0007669"/>
    <property type="project" value="UniProtKB-KW"/>
</dbReference>
<proteinExistence type="inferred from homology"/>
<evidence type="ECO:0000256" key="6">
    <source>
        <dbReference type="SAM" id="Phobius"/>
    </source>
</evidence>
<keyword evidence="2" id="KW-0285">Flavoprotein</keyword>
<keyword evidence="3" id="KW-0288">FMN</keyword>